<dbReference type="InParanoid" id="A0A136INX4"/>
<name>A0A136INX4_9PEZI</name>
<sequence>STLRATTSRDIPQSRTSILRESTTAERTIQLHSTHANYRQRIDNKHGRHVDSPGSCRRHSSRPHDRRCPQHRRRRNYRRFERRRLRRWRRCRRYRRRCRSSSHRQRRRPEPLRDTDQRRSWRLWRCGDHGCGPGSRRRRGRRWHSHSRHRCAGLSLSIE</sequence>
<feature type="non-terminal residue" evidence="2">
    <location>
        <position position="1"/>
    </location>
</feature>
<keyword evidence="3" id="KW-1185">Reference proteome</keyword>
<evidence type="ECO:0000313" key="3">
    <source>
        <dbReference type="Proteomes" id="UP000070501"/>
    </source>
</evidence>
<dbReference type="Proteomes" id="UP000070501">
    <property type="component" value="Unassembled WGS sequence"/>
</dbReference>
<gene>
    <name evidence="2" type="ORF">Micbo1qcDRAFT_236885</name>
</gene>
<organism evidence="2 3">
    <name type="scientific">Microdochium bolleyi</name>
    <dbReference type="NCBI Taxonomy" id="196109"/>
    <lineage>
        <taxon>Eukaryota</taxon>
        <taxon>Fungi</taxon>
        <taxon>Dikarya</taxon>
        <taxon>Ascomycota</taxon>
        <taxon>Pezizomycotina</taxon>
        <taxon>Sordariomycetes</taxon>
        <taxon>Xylariomycetidae</taxon>
        <taxon>Xylariales</taxon>
        <taxon>Microdochiaceae</taxon>
        <taxon>Microdochium</taxon>
    </lineage>
</organism>
<evidence type="ECO:0000256" key="1">
    <source>
        <dbReference type="SAM" id="MobiDB-lite"/>
    </source>
</evidence>
<protein>
    <submittedName>
        <fullName evidence="2">Uncharacterized protein</fullName>
    </submittedName>
</protein>
<feature type="region of interest" description="Disordered" evidence="1">
    <location>
        <begin position="33"/>
        <end position="71"/>
    </location>
</feature>
<evidence type="ECO:0000313" key="2">
    <source>
        <dbReference type="EMBL" id="KXJ86627.1"/>
    </source>
</evidence>
<feature type="compositionally biased region" description="Basic and acidic residues" evidence="1">
    <location>
        <begin position="40"/>
        <end position="51"/>
    </location>
</feature>
<dbReference type="AlphaFoldDB" id="A0A136INX4"/>
<dbReference type="EMBL" id="KQ964267">
    <property type="protein sequence ID" value="KXJ86627.1"/>
    <property type="molecule type" value="Genomic_DNA"/>
</dbReference>
<proteinExistence type="predicted"/>
<reference evidence="3" key="1">
    <citation type="submission" date="2016-02" db="EMBL/GenBank/DDBJ databases">
        <title>Draft genome sequence of Microdochium bolleyi, a fungal endophyte of beachgrass.</title>
        <authorList>
            <consortium name="DOE Joint Genome Institute"/>
            <person name="David A.S."/>
            <person name="May G."/>
            <person name="Haridas S."/>
            <person name="Lim J."/>
            <person name="Wang M."/>
            <person name="Labutti K."/>
            <person name="Lipzen A."/>
            <person name="Barry K."/>
            <person name="Grigoriev I.V."/>
        </authorList>
    </citation>
    <scope>NUCLEOTIDE SEQUENCE [LARGE SCALE GENOMIC DNA]</scope>
    <source>
        <strain evidence="3">J235TASD1</strain>
    </source>
</reference>
<accession>A0A136INX4</accession>